<proteinExistence type="predicted"/>
<dbReference type="AlphaFoldDB" id="A0A0B0V9J4"/>
<dbReference type="PATRIC" id="fig|562.7396.peg.5532"/>
<sequence length="48" mass="5650">MPPHKDVEQKLATTIIFFASITLKTTVYIHDDDDDKITKMRFFPRRPA</sequence>
<dbReference type="EMBL" id="LGZN01000086">
    <property type="protein sequence ID" value="KNF62828.1"/>
    <property type="molecule type" value="Genomic_DNA"/>
</dbReference>
<gene>
    <name evidence="1" type="ORF">WR15_25450</name>
</gene>
<dbReference type="Proteomes" id="UP000037564">
    <property type="component" value="Unassembled WGS sequence"/>
</dbReference>
<accession>A0A0B0V9J4</accession>
<feature type="non-terminal residue" evidence="1">
    <location>
        <position position="48"/>
    </location>
</feature>
<reference evidence="1 2" key="1">
    <citation type="submission" date="2015-07" db="EMBL/GenBank/DDBJ databases">
        <title>Genome sequences of 64 non-O157:H7 Shiga toxin-producing Escherichia coli strains.</title>
        <authorList>
            <person name="Gonzalez-Escalona N."/>
            <person name="Toro M."/>
            <person name="Timme R."/>
            <person name="Payne J."/>
        </authorList>
    </citation>
    <scope>NUCLEOTIDE SEQUENCE [LARGE SCALE GENOMIC DNA]</scope>
    <source>
        <strain evidence="1 2">CFSAN026843</strain>
    </source>
</reference>
<evidence type="ECO:0000313" key="1">
    <source>
        <dbReference type="EMBL" id="KNF62828.1"/>
    </source>
</evidence>
<comment type="caution">
    <text evidence="1">The sequence shown here is derived from an EMBL/GenBank/DDBJ whole genome shotgun (WGS) entry which is preliminary data.</text>
</comment>
<protein>
    <submittedName>
        <fullName evidence="1">Uncharacterized protein</fullName>
    </submittedName>
</protein>
<evidence type="ECO:0000313" key="2">
    <source>
        <dbReference type="Proteomes" id="UP000037564"/>
    </source>
</evidence>
<name>A0A0B0V9J4_ECOLX</name>
<organism evidence="1 2">
    <name type="scientific">Escherichia coli</name>
    <dbReference type="NCBI Taxonomy" id="562"/>
    <lineage>
        <taxon>Bacteria</taxon>
        <taxon>Pseudomonadati</taxon>
        <taxon>Pseudomonadota</taxon>
        <taxon>Gammaproteobacteria</taxon>
        <taxon>Enterobacterales</taxon>
        <taxon>Enterobacteriaceae</taxon>
        <taxon>Escherichia</taxon>
    </lineage>
</organism>